<dbReference type="OrthoDB" id="9809748at2"/>
<dbReference type="InterPro" id="IPR005490">
    <property type="entry name" value="LD_TPept_cat_dom"/>
</dbReference>
<feature type="active site" description="Proton donor/acceptor" evidence="7">
    <location>
        <position position="147"/>
    </location>
</feature>
<sequence>MRSMFRILIVSCALAMIAGCNDDVLTSVAKKANEPLPQSIVATMHEKDMSKTSPIMMRIFKEEGVLEVWKQKGDGTYGKVADYEICAWSGKLGPKLKEGDRQAPEGFYLIKPAQMNPNSSYYLSFNIGFPNNYDESQGRTGSNIMIHGACSSAGCYSMTDENVAQIYAFARDAFRGGQRSFQVEAFPFRMTPANMAKHRTNPNFEFWKMLKVGYDYFEITKRPPDVEVCDRKYVFNQQVMDDSPFVATAACPSMKTPDTLRTAYSSYEQQYDTAYEQAVAEQKADATQKQMIAERKQAVEDARAQREVAAAERKAQSRQAANSFISSLMPGSNGSDAGRAMAEAGMTTGSIGAPQTRQAAPTTSPVQAKPADDKKPFWKLW</sequence>
<keyword evidence="3" id="KW-0808">Transferase</keyword>
<comment type="similarity">
    <text evidence="2">Belongs to the YkuD family.</text>
</comment>
<evidence type="ECO:0000256" key="6">
    <source>
        <dbReference type="ARBA" id="ARBA00023316"/>
    </source>
</evidence>
<feature type="compositionally biased region" description="Basic and acidic residues" evidence="9">
    <location>
        <begin position="370"/>
        <end position="381"/>
    </location>
</feature>
<organism evidence="12 13">
    <name type="scientific">Pararhizobium mangrovi</name>
    <dbReference type="NCBI Taxonomy" id="2590452"/>
    <lineage>
        <taxon>Bacteria</taxon>
        <taxon>Pseudomonadati</taxon>
        <taxon>Pseudomonadota</taxon>
        <taxon>Alphaproteobacteria</taxon>
        <taxon>Hyphomicrobiales</taxon>
        <taxon>Rhizobiaceae</taxon>
        <taxon>Rhizobium/Agrobacterium group</taxon>
        <taxon>Pararhizobium</taxon>
    </lineage>
</organism>
<feature type="domain" description="L,D-TPase catalytic" evidence="11">
    <location>
        <begin position="55"/>
        <end position="186"/>
    </location>
</feature>
<keyword evidence="8" id="KW-0175">Coiled coil</keyword>
<feature type="region of interest" description="Disordered" evidence="9">
    <location>
        <begin position="325"/>
        <end position="381"/>
    </location>
</feature>
<proteinExistence type="inferred from homology"/>
<feature type="active site" description="Nucleophile" evidence="7">
    <location>
        <position position="155"/>
    </location>
</feature>
<comment type="pathway">
    <text evidence="1 7">Cell wall biogenesis; peptidoglycan biosynthesis.</text>
</comment>
<dbReference type="Pfam" id="PF03734">
    <property type="entry name" value="YkuD"/>
    <property type="match status" value="1"/>
</dbReference>
<dbReference type="SUPFAM" id="SSF141523">
    <property type="entry name" value="L,D-transpeptidase catalytic domain-like"/>
    <property type="match status" value="1"/>
</dbReference>
<comment type="caution">
    <text evidence="12">The sequence shown here is derived from an EMBL/GenBank/DDBJ whole genome shotgun (WGS) entry which is preliminary data.</text>
</comment>
<dbReference type="Proteomes" id="UP000320314">
    <property type="component" value="Unassembled WGS sequence"/>
</dbReference>
<dbReference type="PROSITE" id="PS51257">
    <property type="entry name" value="PROKAR_LIPOPROTEIN"/>
    <property type="match status" value="1"/>
</dbReference>
<evidence type="ECO:0000313" key="12">
    <source>
        <dbReference type="EMBL" id="TPW28654.1"/>
    </source>
</evidence>
<evidence type="ECO:0000259" key="11">
    <source>
        <dbReference type="PROSITE" id="PS52029"/>
    </source>
</evidence>
<keyword evidence="13" id="KW-1185">Reference proteome</keyword>
<dbReference type="PROSITE" id="PS52029">
    <property type="entry name" value="LD_TPASE"/>
    <property type="match status" value="1"/>
</dbReference>
<evidence type="ECO:0000256" key="5">
    <source>
        <dbReference type="ARBA" id="ARBA00022984"/>
    </source>
</evidence>
<dbReference type="RefSeq" id="WP_141166666.1">
    <property type="nucleotide sequence ID" value="NZ_VHLH01000014.1"/>
</dbReference>
<name>A0A506U6F9_9HYPH</name>
<evidence type="ECO:0000256" key="3">
    <source>
        <dbReference type="ARBA" id="ARBA00022679"/>
    </source>
</evidence>
<evidence type="ECO:0000256" key="7">
    <source>
        <dbReference type="PROSITE-ProRule" id="PRU01373"/>
    </source>
</evidence>
<dbReference type="GO" id="GO:0071555">
    <property type="term" value="P:cell wall organization"/>
    <property type="evidence" value="ECO:0007669"/>
    <property type="project" value="UniProtKB-UniRule"/>
</dbReference>
<dbReference type="PANTHER" id="PTHR36699:SF1">
    <property type="entry name" value="L,D-TRANSPEPTIDASE YAFK-RELATED"/>
    <property type="match status" value="1"/>
</dbReference>
<dbReference type="InterPro" id="IPR038063">
    <property type="entry name" value="Transpep_catalytic_dom"/>
</dbReference>
<accession>A0A506U6F9</accession>
<evidence type="ECO:0000256" key="10">
    <source>
        <dbReference type="SAM" id="SignalP"/>
    </source>
</evidence>
<dbReference type="PANTHER" id="PTHR36699">
    <property type="entry name" value="LD-TRANSPEPTIDASE"/>
    <property type="match status" value="1"/>
</dbReference>
<keyword evidence="4 7" id="KW-0133">Cell shape</keyword>
<reference evidence="12 13" key="1">
    <citation type="submission" date="2019-06" db="EMBL/GenBank/DDBJ databases">
        <authorList>
            <person name="Li M."/>
        </authorList>
    </citation>
    <scope>NUCLEOTIDE SEQUENCE [LARGE SCALE GENOMIC DNA]</scope>
    <source>
        <strain evidence="12 13">BGMRC6574</strain>
    </source>
</reference>
<evidence type="ECO:0000256" key="2">
    <source>
        <dbReference type="ARBA" id="ARBA00005992"/>
    </source>
</evidence>
<feature type="chain" id="PRO_5021248038" description="L,D-TPase catalytic domain-containing protein" evidence="10">
    <location>
        <begin position="23"/>
        <end position="381"/>
    </location>
</feature>
<dbReference type="AlphaFoldDB" id="A0A506U6F9"/>
<dbReference type="UniPathway" id="UPA00219"/>
<feature type="coiled-coil region" evidence="8">
    <location>
        <begin position="292"/>
        <end position="319"/>
    </location>
</feature>
<dbReference type="GO" id="GO:0008360">
    <property type="term" value="P:regulation of cell shape"/>
    <property type="evidence" value="ECO:0007669"/>
    <property type="project" value="UniProtKB-UniRule"/>
</dbReference>
<dbReference type="GO" id="GO:0016740">
    <property type="term" value="F:transferase activity"/>
    <property type="evidence" value="ECO:0007669"/>
    <property type="project" value="UniProtKB-KW"/>
</dbReference>
<feature type="compositionally biased region" description="Polar residues" evidence="9">
    <location>
        <begin position="347"/>
        <end position="366"/>
    </location>
</feature>
<dbReference type="CDD" id="cd16913">
    <property type="entry name" value="YkuD_like"/>
    <property type="match status" value="1"/>
</dbReference>
<evidence type="ECO:0000256" key="4">
    <source>
        <dbReference type="ARBA" id="ARBA00022960"/>
    </source>
</evidence>
<protein>
    <recommendedName>
        <fullName evidence="11">L,D-TPase catalytic domain-containing protein</fullName>
    </recommendedName>
</protein>
<evidence type="ECO:0000256" key="9">
    <source>
        <dbReference type="SAM" id="MobiDB-lite"/>
    </source>
</evidence>
<dbReference type="GO" id="GO:0009252">
    <property type="term" value="P:peptidoglycan biosynthetic process"/>
    <property type="evidence" value="ECO:0007669"/>
    <property type="project" value="UniProtKB-UniPathway"/>
</dbReference>
<feature type="compositionally biased region" description="Polar residues" evidence="9">
    <location>
        <begin position="325"/>
        <end position="335"/>
    </location>
</feature>
<keyword evidence="10" id="KW-0732">Signal</keyword>
<gene>
    <name evidence="12" type="ORF">FJU11_08745</name>
</gene>
<feature type="signal peptide" evidence="10">
    <location>
        <begin position="1"/>
        <end position="22"/>
    </location>
</feature>
<evidence type="ECO:0000256" key="1">
    <source>
        <dbReference type="ARBA" id="ARBA00004752"/>
    </source>
</evidence>
<keyword evidence="6 7" id="KW-0961">Cell wall biogenesis/degradation</keyword>
<keyword evidence="5 7" id="KW-0573">Peptidoglycan synthesis</keyword>
<dbReference type="EMBL" id="VHLH01000014">
    <property type="protein sequence ID" value="TPW28654.1"/>
    <property type="molecule type" value="Genomic_DNA"/>
</dbReference>
<evidence type="ECO:0000313" key="13">
    <source>
        <dbReference type="Proteomes" id="UP000320314"/>
    </source>
</evidence>
<evidence type="ECO:0000256" key="8">
    <source>
        <dbReference type="SAM" id="Coils"/>
    </source>
</evidence>
<dbReference type="GO" id="GO:0004180">
    <property type="term" value="F:carboxypeptidase activity"/>
    <property type="evidence" value="ECO:0007669"/>
    <property type="project" value="UniProtKB-ARBA"/>
</dbReference>